<dbReference type="EMBL" id="BMVC01000008">
    <property type="protein sequence ID" value="GHC99306.1"/>
    <property type="molecule type" value="Genomic_DNA"/>
</dbReference>
<dbReference type="RefSeq" id="WP_229898073.1">
    <property type="nucleotide sequence ID" value="NZ_BMVC01000008.1"/>
</dbReference>
<comment type="caution">
    <text evidence="3">The sequence shown here is derived from an EMBL/GenBank/DDBJ whole genome shotgun (WGS) entry which is preliminary data.</text>
</comment>
<dbReference type="SUPFAM" id="SSF55874">
    <property type="entry name" value="ATPase domain of HSP90 chaperone/DNA topoisomerase II/histidine kinase"/>
    <property type="match status" value="1"/>
</dbReference>
<dbReference type="AlphaFoldDB" id="A0A918WZV8"/>
<dbReference type="InterPro" id="IPR003594">
    <property type="entry name" value="HATPase_dom"/>
</dbReference>
<protein>
    <recommendedName>
        <fullName evidence="2">Histidine kinase/HSP90-like ATPase domain-containing protein</fullName>
    </recommendedName>
</protein>
<keyword evidence="1" id="KW-0723">Serine/threonine-protein kinase</keyword>
<dbReference type="CDD" id="cd16936">
    <property type="entry name" value="HATPase_RsbW-like"/>
    <property type="match status" value="1"/>
</dbReference>
<evidence type="ECO:0000313" key="3">
    <source>
        <dbReference type="EMBL" id="GHC99306.1"/>
    </source>
</evidence>
<dbReference type="Pfam" id="PF13581">
    <property type="entry name" value="HATPase_c_2"/>
    <property type="match status" value="1"/>
</dbReference>
<evidence type="ECO:0000256" key="1">
    <source>
        <dbReference type="ARBA" id="ARBA00022527"/>
    </source>
</evidence>
<keyword evidence="1" id="KW-0808">Transferase</keyword>
<dbReference type="Gene3D" id="3.30.565.10">
    <property type="entry name" value="Histidine kinase-like ATPase, C-terminal domain"/>
    <property type="match status" value="1"/>
</dbReference>
<reference evidence="3" key="2">
    <citation type="submission" date="2020-09" db="EMBL/GenBank/DDBJ databases">
        <authorList>
            <person name="Sun Q."/>
            <person name="Ohkuma M."/>
        </authorList>
    </citation>
    <scope>NUCLEOTIDE SEQUENCE</scope>
    <source>
        <strain evidence="3">JCM 4637</strain>
    </source>
</reference>
<accession>A0A918WZV8</accession>
<dbReference type="PANTHER" id="PTHR35526">
    <property type="entry name" value="ANTI-SIGMA-F FACTOR RSBW-RELATED"/>
    <property type="match status" value="1"/>
</dbReference>
<evidence type="ECO:0000259" key="2">
    <source>
        <dbReference type="Pfam" id="PF13581"/>
    </source>
</evidence>
<dbReference type="Proteomes" id="UP000638353">
    <property type="component" value="Unassembled WGS sequence"/>
</dbReference>
<dbReference type="InterPro" id="IPR050267">
    <property type="entry name" value="Anti-sigma-factor_SerPK"/>
</dbReference>
<keyword evidence="1" id="KW-0418">Kinase</keyword>
<dbReference type="InterPro" id="IPR036890">
    <property type="entry name" value="HATPase_C_sf"/>
</dbReference>
<feature type="domain" description="Histidine kinase/HSP90-like ATPase" evidence="2">
    <location>
        <begin position="27"/>
        <end position="140"/>
    </location>
</feature>
<sequence>MSDAHDDGLAVVMHLESARDLRAAQAREQVRKLMTAWAAGHAPGPVGASFPTRLQDALLACSELVSNAHRHGGGLTRFAARIEAGHLLVEADDRSSLPPVAHTGARTDPGGFGWALVQTVASDTEVRMHAGGSGKTVTVRLPLS</sequence>
<gene>
    <name evidence="3" type="ORF">GCM10010334_42710</name>
</gene>
<dbReference type="PANTHER" id="PTHR35526:SF3">
    <property type="entry name" value="ANTI-SIGMA-F FACTOR RSBW"/>
    <property type="match status" value="1"/>
</dbReference>
<reference evidence="3" key="1">
    <citation type="journal article" date="2014" name="Int. J. Syst. Evol. Microbiol.">
        <title>Complete genome sequence of Corynebacterium casei LMG S-19264T (=DSM 44701T), isolated from a smear-ripened cheese.</title>
        <authorList>
            <consortium name="US DOE Joint Genome Institute (JGI-PGF)"/>
            <person name="Walter F."/>
            <person name="Albersmeier A."/>
            <person name="Kalinowski J."/>
            <person name="Ruckert C."/>
        </authorList>
    </citation>
    <scope>NUCLEOTIDE SEQUENCE</scope>
    <source>
        <strain evidence="3">JCM 4637</strain>
    </source>
</reference>
<organism evidence="3 4">
    <name type="scientific">Streptomyces finlayi</name>
    <dbReference type="NCBI Taxonomy" id="67296"/>
    <lineage>
        <taxon>Bacteria</taxon>
        <taxon>Bacillati</taxon>
        <taxon>Actinomycetota</taxon>
        <taxon>Actinomycetes</taxon>
        <taxon>Kitasatosporales</taxon>
        <taxon>Streptomycetaceae</taxon>
        <taxon>Streptomyces</taxon>
    </lineage>
</organism>
<name>A0A918WZV8_9ACTN</name>
<proteinExistence type="predicted"/>
<dbReference type="GO" id="GO:0004674">
    <property type="term" value="F:protein serine/threonine kinase activity"/>
    <property type="evidence" value="ECO:0007669"/>
    <property type="project" value="UniProtKB-KW"/>
</dbReference>
<evidence type="ECO:0000313" key="4">
    <source>
        <dbReference type="Proteomes" id="UP000638353"/>
    </source>
</evidence>